<feature type="domain" description="Calcineurin-like phosphoesterase" evidence="2">
    <location>
        <begin position="57"/>
        <end position="268"/>
    </location>
</feature>
<gene>
    <name evidence="3" type="ORF">SAMN04487995_3124</name>
</gene>
<dbReference type="GO" id="GO:0016787">
    <property type="term" value="F:hydrolase activity"/>
    <property type="evidence" value="ECO:0007669"/>
    <property type="project" value="InterPro"/>
</dbReference>
<proteinExistence type="predicted"/>
<evidence type="ECO:0000313" key="3">
    <source>
        <dbReference type="EMBL" id="SEJ03150.1"/>
    </source>
</evidence>
<feature type="chain" id="PRO_5011760181" evidence="1">
    <location>
        <begin position="21"/>
        <end position="359"/>
    </location>
</feature>
<evidence type="ECO:0000313" key="4">
    <source>
        <dbReference type="Proteomes" id="UP000199532"/>
    </source>
</evidence>
<dbReference type="RefSeq" id="WP_090336386.1">
    <property type="nucleotide sequence ID" value="NZ_FNXY01000004.1"/>
</dbReference>
<dbReference type="InterPro" id="IPR004843">
    <property type="entry name" value="Calcineurin-like_PHP"/>
</dbReference>
<reference evidence="3 4" key="1">
    <citation type="submission" date="2016-10" db="EMBL/GenBank/DDBJ databases">
        <authorList>
            <person name="de Groot N.N."/>
        </authorList>
    </citation>
    <scope>NUCLEOTIDE SEQUENCE [LARGE SCALE GENOMIC DNA]</scope>
    <source>
        <strain evidence="3 4">DSM 19938</strain>
    </source>
</reference>
<dbReference type="EMBL" id="FNXY01000004">
    <property type="protein sequence ID" value="SEJ03150.1"/>
    <property type="molecule type" value="Genomic_DNA"/>
</dbReference>
<accession>A0A1H6VR77</accession>
<dbReference type="InterPro" id="IPR029052">
    <property type="entry name" value="Metallo-depent_PP-like"/>
</dbReference>
<dbReference type="PANTHER" id="PTHR43143:SF5">
    <property type="entry name" value="SECRETED PROTEIN"/>
    <property type="match status" value="1"/>
</dbReference>
<keyword evidence="4" id="KW-1185">Reference proteome</keyword>
<organism evidence="3 4">
    <name type="scientific">Dyadobacter koreensis</name>
    <dbReference type="NCBI Taxonomy" id="408657"/>
    <lineage>
        <taxon>Bacteria</taxon>
        <taxon>Pseudomonadati</taxon>
        <taxon>Bacteroidota</taxon>
        <taxon>Cytophagia</taxon>
        <taxon>Cytophagales</taxon>
        <taxon>Spirosomataceae</taxon>
        <taxon>Dyadobacter</taxon>
    </lineage>
</organism>
<keyword evidence="1" id="KW-0732">Signal</keyword>
<feature type="signal peptide" evidence="1">
    <location>
        <begin position="1"/>
        <end position="20"/>
    </location>
</feature>
<evidence type="ECO:0000259" key="2">
    <source>
        <dbReference type="Pfam" id="PF00149"/>
    </source>
</evidence>
<dbReference type="SUPFAM" id="SSF56300">
    <property type="entry name" value="Metallo-dependent phosphatases"/>
    <property type="match status" value="1"/>
</dbReference>
<dbReference type="STRING" id="408657.SAMN04487995_3124"/>
<dbReference type="Proteomes" id="UP000199532">
    <property type="component" value="Unassembled WGS sequence"/>
</dbReference>
<dbReference type="PANTHER" id="PTHR43143">
    <property type="entry name" value="METALLOPHOSPHOESTERASE, CALCINEURIN SUPERFAMILY"/>
    <property type="match status" value="1"/>
</dbReference>
<dbReference type="OrthoDB" id="9772095at2"/>
<dbReference type="Pfam" id="PF00149">
    <property type="entry name" value="Metallophos"/>
    <property type="match status" value="1"/>
</dbReference>
<name>A0A1H6VR77_9BACT</name>
<dbReference type="Gene3D" id="3.60.21.10">
    <property type="match status" value="1"/>
</dbReference>
<protein>
    <submittedName>
        <fullName evidence="3">Calcineurin-like phosphoesterase</fullName>
    </submittedName>
</protein>
<dbReference type="AlphaFoldDB" id="A0A1H6VR77"/>
<sequence>MKKVLFIFTFLGFLISEGFAQQNDKSPELNNPKSWSLILIPDTQNYVKFERNQPILDMMMNWIKENRKILNTELVLCVGDLVDQNNNAYPDGIKGDQTSTQQWKAVSRSFGKLDHQLPYILSTGNHDYGMKNSENRYTQFNSYFPVERNPLTSALLVEMAPNAFGIPTLENACYEFKPRHGQKLLIFSLEFAPRKAIIEWCKKLSSQPKYSNYFCIVLTHSFIRSMLKNNVPIDTEPYPLPDATYGEQLWKQLLYPSDNLRLVFSGHVADNDEHKGHVGFHREKNAAGKTVTQMMFNAQREGGGWNGNGGDGWLRILEFLPDGKTVQVKTFSPLFALSPATQHLAWRTESYDQFSFDLR</sequence>
<dbReference type="InterPro" id="IPR051918">
    <property type="entry name" value="STPP_CPPED1"/>
</dbReference>
<evidence type="ECO:0000256" key="1">
    <source>
        <dbReference type="SAM" id="SignalP"/>
    </source>
</evidence>